<protein>
    <recommendedName>
        <fullName evidence="4">DUF808 domain-containing protein</fullName>
    </recommendedName>
</protein>
<feature type="transmembrane region" description="Helical" evidence="1">
    <location>
        <begin position="166"/>
        <end position="195"/>
    </location>
</feature>
<feature type="transmembrane region" description="Helical" evidence="1">
    <location>
        <begin position="140"/>
        <end position="160"/>
    </location>
</feature>
<evidence type="ECO:0000313" key="2">
    <source>
        <dbReference type="EMBL" id="OOS00234.1"/>
    </source>
</evidence>
<dbReference type="PANTHER" id="PTHR30503">
    <property type="entry name" value="INNER MEMBRANE PROTEIN YEDI"/>
    <property type="match status" value="1"/>
</dbReference>
<dbReference type="InterPro" id="IPR008526">
    <property type="entry name" value="YedI"/>
</dbReference>
<gene>
    <name evidence="2" type="ORF">B0187_01750</name>
</gene>
<comment type="caution">
    <text evidence="2">The sequence shown here is derived from an EMBL/GenBank/DDBJ whole genome shotgun (WGS) entry which is preliminary data.</text>
</comment>
<keyword evidence="1" id="KW-0472">Membrane</keyword>
<feature type="transmembrane region" description="Helical" evidence="1">
    <location>
        <begin position="256"/>
        <end position="280"/>
    </location>
</feature>
<organism evidence="2 3">
    <name type="scientific">Haemophilus paracuniculus</name>
    <dbReference type="NCBI Taxonomy" id="734"/>
    <lineage>
        <taxon>Bacteria</taxon>
        <taxon>Pseudomonadati</taxon>
        <taxon>Pseudomonadota</taxon>
        <taxon>Gammaproteobacteria</taxon>
        <taxon>Pasteurellales</taxon>
        <taxon>Pasteurellaceae</taxon>
        <taxon>Haemophilus</taxon>
    </lineage>
</organism>
<reference evidence="2 3" key="1">
    <citation type="submission" date="2017-02" db="EMBL/GenBank/DDBJ databases">
        <title>Draft genome sequence of Haemophilus paracuniculus CCUG 43573 type strain.</title>
        <authorList>
            <person name="Engstrom-Jakobsson H."/>
            <person name="Salva-Serra F."/>
            <person name="Thorell K."/>
            <person name="Gonzales-Siles L."/>
            <person name="Karlsson R."/>
            <person name="Boulund F."/>
            <person name="Engstrand L."/>
            <person name="Kristiansson E."/>
            <person name="Moore E."/>
        </authorList>
    </citation>
    <scope>NUCLEOTIDE SEQUENCE [LARGE SCALE GENOMIC DNA]</scope>
    <source>
        <strain evidence="2 3">CCUG 43573</strain>
    </source>
</reference>
<evidence type="ECO:0008006" key="4">
    <source>
        <dbReference type="Google" id="ProtNLM"/>
    </source>
</evidence>
<dbReference type="PIRSF" id="PIRSF016660">
    <property type="entry name" value="YedI"/>
    <property type="match status" value="1"/>
</dbReference>
<sequence>MAFASLFTLLDDIATVLDDVAIMTKAAAKKTAGVIGDDLALNANQVSGKEIKPERELPIVWAVAKGSFINKLILIPLALLLSVYLPMAITPLLMIGGAYLCFEGVEKLLHKLLHKADNGQTEVSTLSEQDKIKGAIRTDFILSAEIVIIALGVMQESALLTKILTLSAIGIGITIFVYGLVGLIVKLDDIGLWLLNKKSRLAQAVGNGILRIMPWVMKTLSVVGTIAMFLVGGGIFSHYVPQIHHFIANLNLNPAIAPLADLVLGVIIGAIVCAVVLPLIKVFSKKA</sequence>
<proteinExistence type="predicted"/>
<dbReference type="GO" id="GO:0005886">
    <property type="term" value="C:plasma membrane"/>
    <property type="evidence" value="ECO:0007669"/>
    <property type="project" value="TreeGrafter"/>
</dbReference>
<feature type="transmembrane region" description="Helical" evidence="1">
    <location>
        <begin position="215"/>
        <end position="236"/>
    </location>
</feature>
<dbReference type="Proteomes" id="UP000190867">
    <property type="component" value="Unassembled WGS sequence"/>
</dbReference>
<keyword evidence="3" id="KW-1185">Reference proteome</keyword>
<name>A0A1T0AUG6_9PAST</name>
<evidence type="ECO:0000313" key="3">
    <source>
        <dbReference type="Proteomes" id="UP000190867"/>
    </source>
</evidence>
<dbReference type="RefSeq" id="WP_078236150.1">
    <property type="nucleotide sequence ID" value="NZ_MUYA01000003.1"/>
</dbReference>
<keyword evidence="1" id="KW-0812">Transmembrane</keyword>
<dbReference type="PANTHER" id="PTHR30503:SF3">
    <property type="entry name" value="INNER MEMBRANE PROTEIN YEDI"/>
    <property type="match status" value="1"/>
</dbReference>
<dbReference type="EMBL" id="MUYA01000003">
    <property type="protein sequence ID" value="OOS00234.1"/>
    <property type="molecule type" value="Genomic_DNA"/>
</dbReference>
<feature type="transmembrane region" description="Helical" evidence="1">
    <location>
        <begin position="73"/>
        <end position="102"/>
    </location>
</feature>
<dbReference type="OrthoDB" id="9814178at2"/>
<evidence type="ECO:0000256" key="1">
    <source>
        <dbReference type="SAM" id="Phobius"/>
    </source>
</evidence>
<accession>A0A1T0AUG6</accession>
<dbReference type="Pfam" id="PF05661">
    <property type="entry name" value="DUF808"/>
    <property type="match status" value="1"/>
</dbReference>
<keyword evidence="1" id="KW-1133">Transmembrane helix</keyword>
<dbReference type="AlphaFoldDB" id="A0A1T0AUG6"/>